<keyword evidence="5" id="KW-1185">Reference proteome</keyword>
<evidence type="ECO:0000313" key="5">
    <source>
        <dbReference type="Proteomes" id="UP000054928"/>
    </source>
</evidence>
<dbReference type="GeneID" id="36399860"/>
<dbReference type="SUPFAM" id="SSF56672">
    <property type="entry name" value="DNA/RNA polymerases"/>
    <property type="match status" value="1"/>
</dbReference>
<dbReference type="STRING" id="4781.A0A0P1B0H7"/>
<dbReference type="SUPFAM" id="SSF101898">
    <property type="entry name" value="NHL repeat"/>
    <property type="match status" value="1"/>
</dbReference>
<dbReference type="PROSITE" id="PS51125">
    <property type="entry name" value="NHL"/>
    <property type="match status" value="1"/>
</dbReference>
<dbReference type="PANTHER" id="PTHR24559">
    <property type="entry name" value="TRANSPOSON TY3-I GAG-POL POLYPROTEIN"/>
    <property type="match status" value="1"/>
</dbReference>
<feature type="repeat" description="NHL" evidence="2">
    <location>
        <begin position="109"/>
        <end position="139"/>
    </location>
</feature>
<dbReference type="Pfam" id="PF00078">
    <property type="entry name" value="RVT_1"/>
    <property type="match status" value="1"/>
</dbReference>
<dbReference type="Gene3D" id="3.30.70.270">
    <property type="match status" value="1"/>
</dbReference>
<dbReference type="PROSITE" id="PS50878">
    <property type="entry name" value="RT_POL"/>
    <property type="match status" value="1"/>
</dbReference>
<feature type="domain" description="Reverse transcriptase" evidence="3">
    <location>
        <begin position="1"/>
        <end position="65"/>
    </location>
</feature>
<dbReference type="InterPro" id="IPR053134">
    <property type="entry name" value="RNA-dir_DNA_polymerase"/>
</dbReference>
<evidence type="ECO:0000256" key="1">
    <source>
        <dbReference type="ARBA" id="ARBA00022737"/>
    </source>
</evidence>
<evidence type="ECO:0000259" key="3">
    <source>
        <dbReference type="PROSITE" id="PS50878"/>
    </source>
</evidence>
<evidence type="ECO:0000313" key="4">
    <source>
        <dbReference type="EMBL" id="CEG47657.1"/>
    </source>
</evidence>
<dbReference type="PANTHER" id="PTHR24559:SF431">
    <property type="entry name" value="RNA-DIRECTED DNA POLYMERASE HOMOLOG"/>
    <property type="match status" value="1"/>
</dbReference>
<protein>
    <submittedName>
        <fullName evidence="4">Retroelement pol polyprotein</fullName>
    </submittedName>
</protein>
<keyword evidence="1" id="KW-0677">Repeat</keyword>
<dbReference type="OrthoDB" id="115141at2759"/>
<dbReference type="Proteomes" id="UP000054928">
    <property type="component" value="Unassembled WGS sequence"/>
</dbReference>
<accession>A0A0P1B0H7</accession>
<dbReference type="InterPro" id="IPR011042">
    <property type="entry name" value="6-blade_b-propeller_TolB-like"/>
</dbReference>
<dbReference type="RefSeq" id="XP_024584026.1">
    <property type="nucleotide sequence ID" value="XM_024718648.1"/>
</dbReference>
<dbReference type="InterPro" id="IPR000477">
    <property type="entry name" value="RT_dom"/>
</dbReference>
<dbReference type="InterPro" id="IPR001258">
    <property type="entry name" value="NHL_repeat"/>
</dbReference>
<dbReference type="Pfam" id="PF01436">
    <property type="entry name" value="NHL"/>
    <property type="match status" value="1"/>
</dbReference>
<dbReference type="InterPro" id="IPR043128">
    <property type="entry name" value="Rev_trsase/Diguanyl_cyclase"/>
</dbReference>
<name>A0A0P1B0H7_PLAHL</name>
<dbReference type="EMBL" id="CCYD01002664">
    <property type="protein sequence ID" value="CEG47657.1"/>
    <property type="molecule type" value="Genomic_DNA"/>
</dbReference>
<reference evidence="5" key="1">
    <citation type="submission" date="2014-09" db="EMBL/GenBank/DDBJ databases">
        <authorList>
            <person name="Sharma Rahul"/>
            <person name="Thines Marco"/>
        </authorList>
    </citation>
    <scope>NUCLEOTIDE SEQUENCE [LARGE SCALE GENOMIC DNA]</scope>
</reference>
<proteinExistence type="predicted"/>
<sequence length="140" mass="15618">MMFKDQIGKTMEVYIDDMVVKSKKAEDHLRDLEEAFDILDSYNMKLNPSKCHFGVKAGKFLGYMVTQRGIEASPEQIKALINIKSPANAKDVQRLTGRIAALNSEESRFDSPMGIAVDSNGLVFVTDTGNHEVYIFVVAL</sequence>
<dbReference type="InterPro" id="IPR043502">
    <property type="entry name" value="DNA/RNA_pol_sf"/>
</dbReference>
<dbReference type="AlphaFoldDB" id="A0A0P1B0H7"/>
<evidence type="ECO:0000256" key="2">
    <source>
        <dbReference type="PROSITE-ProRule" id="PRU00504"/>
    </source>
</evidence>
<dbReference type="Gene3D" id="2.120.10.30">
    <property type="entry name" value="TolB, C-terminal domain"/>
    <property type="match status" value="1"/>
</dbReference>
<organism evidence="4 5">
    <name type="scientific">Plasmopara halstedii</name>
    <name type="common">Downy mildew of sunflower</name>
    <dbReference type="NCBI Taxonomy" id="4781"/>
    <lineage>
        <taxon>Eukaryota</taxon>
        <taxon>Sar</taxon>
        <taxon>Stramenopiles</taxon>
        <taxon>Oomycota</taxon>
        <taxon>Peronosporomycetes</taxon>
        <taxon>Peronosporales</taxon>
        <taxon>Peronosporaceae</taxon>
        <taxon>Plasmopara</taxon>
    </lineage>
</organism>